<dbReference type="GeneID" id="84809012"/>
<sequence>MTQTFVRKICLFLFLILQLASCQNNIPKEEAMNEPEYEWGISVNAPIGYPVHVYAGKVGPQYIIRELWCSTEEPDWGEAYANEGNYSKELPKNIDIVWFSFIENCFYNLQAPLDYEKIEKLFKEGFEQRIRYGELRHITYDGLVVGLAPGGTVVVWVGYGYSPITEVGRFQASQIYLTETSDMDSHERLIFDKEYRKSIATAPNIVPLEVQKANEGKPIPYNLWDHYAETQYRWYPTFEIPDGKMGDVDFQYWNGEANTIFYTDLEPTTERETILKPKVCQEPIGKLPLYKEVSFTYRRAIDGVKYIAIITFDWEQSAETYKKVFGEHPEEVTAQLYFRLNRNNTHVTTRLIGSNGKDLIIAPKKIYIGEADPYAAPVDEQLIKKQ</sequence>
<gene>
    <name evidence="2" type="ORF">CGC50_10660</name>
</gene>
<feature type="signal peptide" evidence="1">
    <location>
        <begin position="1"/>
        <end position="22"/>
    </location>
</feature>
<dbReference type="AlphaFoldDB" id="A0A250FR29"/>
<dbReference type="RefSeq" id="WP_095910806.1">
    <property type="nucleotide sequence ID" value="NZ_CP022386.1"/>
</dbReference>
<keyword evidence="1" id="KW-0732">Signal</keyword>
<evidence type="ECO:0008006" key="4">
    <source>
        <dbReference type="Google" id="ProtNLM"/>
    </source>
</evidence>
<proteinExistence type="predicted"/>
<name>A0A250FR29_9FLAO</name>
<dbReference type="Pfam" id="PF11153">
    <property type="entry name" value="DUF2931"/>
    <property type="match status" value="1"/>
</dbReference>
<dbReference type="Proteomes" id="UP000217250">
    <property type="component" value="Chromosome"/>
</dbReference>
<organism evidence="2 3">
    <name type="scientific">Capnocytophaga gingivalis</name>
    <dbReference type="NCBI Taxonomy" id="1017"/>
    <lineage>
        <taxon>Bacteria</taxon>
        <taxon>Pseudomonadati</taxon>
        <taxon>Bacteroidota</taxon>
        <taxon>Flavobacteriia</taxon>
        <taxon>Flavobacteriales</taxon>
        <taxon>Flavobacteriaceae</taxon>
        <taxon>Capnocytophaga</taxon>
    </lineage>
</organism>
<reference evidence="3" key="1">
    <citation type="submission" date="2017-06" db="EMBL/GenBank/DDBJ databases">
        <title>Capnocytophaga spp. assemblies.</title>
        <authorList>
            <person name="Gulvik C.A."/>
        </authorList>
    </citation>
    <scope>NUCLEOTIDE SEQUENCE [LARGE SCALE GENOMIC DNA]</scope>
    <source>
        <strain evidence="3">H1496</strain>
    </source>
</reference>
<dbReference type="OrthoDB" id="5702951at2"/>
<dbReference type="KEGG" id="cgh:CGC50_10660"/>
<protein>
    <recommendedName>
        <fullName evidence="4">DUF2931 domain-containing protein</fullName>
    </recommendedName>
</protein>
<evidence type="ECO:0000313" key="2">
    <source>
        <dbReference type="EMBL" id="ATA87570.1"/>
    </source>
</evidence>
<evidence type="ECO:0000256" key="1">
    <source>
        <dbReference type="SAM" id="SignalP"/>
    </source>
</evidence>
<feature type="chain" id="PRO_5012896895" description="DUF2931 domain-containing protein" evidence="1">
    <location>
        <begin position="23"/>
        <end position="386"/>
    </location>
</feature>
<evidence type="ECO:0000313" key="3">
    <source>
        <dbReference type="Proteomes" id="UP000217250"/>
    </source>
</evidence>
<dbReference type="InterPro" id="IPR021326">
    <property type="entry name" value="DUF2931"/>
</dbReference>
<accession>A0A250FR29</accession>
<dbReference type="EMBL" id="CP022386">
    <property type="protein sequence ID" value="ATA87570.1"/>
    <property type="molecule type" value="Genomic_DNA"/>
</dbReference>